<feature type="domain" description="GST N-terminal" evidence="1">
    <location>
        <begin position="1"/>
        <end position="79"/>
    </location>
</feature>
<dbReference type="Proteomes" id="UP000075420">
    <property type="component" value="Unassembled WGS sequence"/>
</dbReference>
<dbReference type="PROSITE" id="PS50404">
    <property type="entry name" value="GST_NTER"/>
    <property type="match status" value="1"/>
</dbReference>
<dbReference type="SUPFAM" id="SSF47616">
    <property type="entry name" value="GST C-terminal domain-like"/>
    <property type="match status" value="1"/>
</dbReference>
<name>A0A150P1T8_SORCE</name>
<dbReference type="CDD" id="cd00570">
    <property type="entry name" value="GST_N_family"/>
    <property type="match status" value="1"/>
</dbReference>
<dbReference type="InterPro" id="IPR036249">
    <property type="entry name" value="Thioredoxin-like_sf"/>
</dbReference>
<dbReference type="SFLD" id="SFLDG00358">
    <property type="entry name" value="Main_(cytGST)"/>
    <property type="match status" value="1"/>
</dbReference>
<protein>
    <recommendedName>
        <fullName evidence="5">Glutathione S-transferase</fullName>
    </recommendedName>
</protein>
<evidence type="ECO:0000259" key="2">
    <source>
        <dbReference type="PROSITE" id="PS50405"/>
    </source>
</evidence>
<feature type="domain" description="GST C-terminal" evidence="2">
    <location>
        <begin position="85"/>
        <end position="219"/>
    </location>
</feature>
<dbReference type="InterPro" id="IPR004045">
    <property type="entry name" value="Glutathione_S-Trfase_N"/>
</dbReference>
<accession>A0A150P1T8</accession>
<proteinExistence type="predicted"/>
<dbReference type="SFLD" id="SFLDS00019">
    <property type="entry name" value="Glutathione_Transferase_(cytos"/>
    <property type="match status" value="1"/>
</dbReference>
<dbReference type="PANTHER" id="PTHR43968">
    <property type="match status" value="1"/>
</dbReference>
<sequence>MITLYGIPLSNYYNKVKLSLLEKGVPFVEELAPPSQDPAYLEKSPLGRVPFIGRSGSNDYLIESQPIVEYIEAIGPKENRLLPADPWEAAQCRAIMSVIDSSIDTPVRPVLPAVLFGQSAAPDQVERAQQGVLRGIGALKRMAKFNPYIAGDALTYADLAAVTVMPIASVLLKAVGGKDPYEDWPQLQSYLSLMRQRPHVQKVEAEAAKAFQDFMARRK</sequence>
<evidence type="ECO:0000313" key="4">
    <source>
        <dbReference type="Proteomes" id="UP000075420"/>
    </source>
</evidence>
<comment type="caution">
    <text evidence="3">The sequence shown here is derived from an EMBL/GenBank/DDBJ whole genome shotgun (WGS) entry which is preliminary data.</text>
</comment>
<evidence type="ECO:0008006" key="5">
    <source>
        <dbReference type="Google" id="ProtNLM"/>
    </source>
</evidence>
<dbReference type="SUPFAM" id="SSF52833">
    <property type="entry name" value="Thioredoxin-like"/>
    <property type="match status" value="1"/>
</dbReference>
<evidence type="ECO:0000259" key="1">
    <source>
        <dbReference type="PROSITE" id="PS50404"/>
    </source>
</evidence>
<reference evidence="3 4" key="1">
    <citation type="submission" date="2014-02" db="EMBL/GenBank/DDBJ databases">
        <title>The small core and large imbalanced accessory genome model reveals a collaborative survival strategy of Sorangium cellulosum strains in nature.</title>
        <authorList>
            <person name="Han K."/>
            <person name="Peng R."/>
            <person name="Blom J."/>
            <person name="Li Y.-Z."/>
        </authorList>
    </citation>
    <scope>NUCLEOTIDE SEQUENCE [LARGE SCALE GENOMIC DNA]</scope>
    <source>
        <strain evidence="3 4">So0157-25</strain>
    </source>
</reference>
<dbReference type="InterPro" id="IPR036282">
    <property type="entry name" value="Glutathione-S-Trfase_C_sf"/>
</dbReference>
<dbReference type="Pfam" id="PF13417">
    <property type="entry name" value="GST_N_3"/>
    <property type="match status" value="1"/>
</dbReference>
<evidence type="ECO:0000313" key="3">
    <source>
        <dbReference type="EMBL" id="KYF49169.1"/>
    </source>
</evidence>
<dbReference type="InterPro" id="IPR010987">
    <property type="entry name" value="Glutathione-S-Trfase_C-like"/>
</dbReference>
<dbReference type="AlphaFoldDB" id="A0A150P1T8"/>
<dbReference type="InterPro" id="IPR050983">
    <property type="entry name" value="GST_Omega/HSP26"/>
</dbReference>
<dbReference type="Pfam" id="PF00043">
    <property type="entry name" value="GST_C"/>
    <property type="match status" value="1"/>
</dbReference>
<dbReference type="PANTHER" id="PTHR43968:SF6">
    <property type="entry name" value="GLUTATHIONE S-TRANSFERASE OMEGA"/>
    <property type="match status" value="1"/>
</dbReference>
<dbReference type="InterPro" id="IPR040079">
    <property type="entry name" value="Glutathione_S-Trfase"/>
</dbReference>
<organism evidence="3 4">
    <name type="scientific">Sorangium cellulosum</name>
    <name type="common">Polyangium cellulosum</name>
    <dbReference type="NCBI Taxonomy" id="56"/>
    <lineage>
        <taxon>Bacteria</taxon>
        <taxon>Pseudomonadati</taxon>
        <taxon>Myxococcota</taxon>
        <taxon>Polyangia</taxon>
        <taxon>Polyangiales</taxon>
        <taxon>Polyangiaceae</taxon>
        <taxon>Sorangium</taxon>
    </lineage>
</organism>
<dbReference type="Gene3D" id="1.20.1050.10">
    <property type="match status" value="1"/>
</dbReference>
<dbReference type="EMBL" id="JELY01003400">
    <property type="protein sequence ID" value="KYF49169.1"/>
    <property type="molecule type" value="Genomic_DNA"/>
</dbReference>
<dbReference type="Gene3D" id="3.40.30.10">
    <property type="entry name" value="Glutaredoxin"/>
    <property type="match status" value="1"/>
</dbReference>
<dbReference type="PROSITE" id="PS50405">
    <property type="entry name" value="GST_CTER"/>
    <property type="match status" value="1"/>
</dbReference>
<dbReference type="GO" id="GO:0005737">
    <property type="term" value="C:cytoplasm"/>
    <property type="evidence" value="ECO:0007669"/>
    <property type="project" value="TreeGrafter"/>
</dbReference>
<gene>
    <name evidence="3" type="ORF">BE08_03070</name>
</gene>
<dbReference type="InterPro" id="IPR004046">
    <property type="entry name" value="GST_C"/>
</dbReference>